<feature type="compositionally biased region" description="Basic and acidic residues" evidence="1">
    <location>
        <begin position="160"/>
        <end position="173"/>
    </location>
</feature>
<name>A0A6A6C2R6_ZASCE</name>
<proteinExistence type="predicted"/>
<dbReference type="GeneID" id="54571699"/>
<sequence>MDKMKGIAKGGWHSADNKVRGNSSSGGESRGIGIHRDTWKSDLKGKVTGTKKDPYEEQKNHTSRPLASLQDPDSFGPPPKHSAYYGADGVSRTGTGLSGGSASRTGTASSGPSGGWGASAVQSGYAQQKREREERERQMQEEQVQEEKAGPYRTDTSGLRTDHLPKPPVRRGEAASPAGVASPVNRTSSPALPPRQPPRQAAAPPPSLPPRQNEYPDEYTPAPPPAYNEALRDPPVQQNQDPAAINQGAATRLGQAGVSIPGFGIGGNNNNSQPESPATRGPPAGQLNELQQRFARMNTGAASNNAPSPASPTSPANGPAAAAAQKKAPPPPPPKKAALHPAGLQNSGPSGFNDEQPPPPPPLPMSSKPRP</sequence>
<feature type="compositionally biased region" description="Low complexity" evidence="1">
    <location>
        <begin position="89"/>
        <end position="111"/>
    </location>
</feature>
<keyword evidence="3" id="KW-1185">Reference proteome</keyword>
<protein>
    <submittedName>
        <fullName evidence="2">Uncharacterized protein</fullName>
    </submittedName>
</protein>
<evidence type="ECO:0000313" key="2">
    <source>
        <dbReference type="EMBL" id="KAF2161404.1"/>
    </source>
</evidence>
<feature type="compositionally biased region" description="Pro residues" evidence="1">
    <location>
        <begin position="191"/>
        <end position="209"/>
    </location>
</feature>
<evidence type="ECO:0000256" key="1">
    <source>
        <dbReference type="SAM" id="MobiDB-lite"/>
    </source>
</evidence>
<dbReference type="Proteomes" id="UP000799537">
    <property type="component" value="Unassembled WGS sequence"/>
</dbReference>
<gene>
    <name evidence="2" type="ORF">M409DRAFT_69763</name>
</gene>
<accession>A0A6A6C2R6</accession>
<dbReference type="EMBL" id="ML993619">
    <property type="protein sequence ID" value="KAF2161404.1"/>
    <property type="molecule type" value="Genomic_DNA"/>
</dbReference>
<reference evidence="2" key="1">
    <citation type="journal article" date="2020" name="Stud. Mycol.">
        <title>101 Dothideomycetes genomes: a test case for predicting lifestyles and emergence of pathogens.</title>
        <authorList>
            <person name="Haridas S."/>
            <person name="Albert R."/>
            <person name="Binder M."/>
            <person name="Bloem J."/>
            <person name="Labutti K."/>
            <person name="Salamov A."/>
            <person name="Andreopoulos B."/>
            <person name="Baker S."/>
            <person name="Barry K."/>
            <person name="Bills G."/>
            <person name="Bluhm B."/>
            <person name="Cannon C."/>
            <person name="Castanera R."/>
            <person name="Culley D."/>
            <person name="Daum C."/>
            <person name="Ezra D."/>
            <person name="Gonzalez J."/>
            <person name="Henrissat B."/>
            <person name="Kuo A."/>
            <person name="Liang C."/>
            <person name="Lipzen A."/>
            <person name="Lutzoni F."/>
            <person name="Magnuson J."/>
            <person name="Mondo S."/>
            <person name="Nolan M."/>
            <person name="Ohm R."/>
            <person name="Pangilinan J."/>
            <person name="Park H.-J."/>
            <person name="Ramirez L."/>
            <person name="Alfaro M."/>
            <person name="Sun H."/>
            <person name="Tritt A."/>
            <person name="Yoshinaga Y."/>
            <person name="Zwiers L.-H."/>
            <person name="Turgeon B."/>
            <person name="Goodwin S."/>
            <person name="Spatafora J."/>
            <person name="Crous P."/>
            <person name="Grigoriev I."/>
        </authorList>
    </citation>
    <scope>NUCLEOTIDE SEQUENCE</scope>
    <source>
        <strain evidence="2">ATCC 36951</strain>
    </source>
</reference>
<feature type="compositionally biased region" description="Low complexity" evidence="1">
    <location>
        <begin position="298"/>
        <end position="327"/>
    </location>
</feature>
<dbReference type="OrthoDB" id="3357271at2759"/>
<feature type="region of interest" description="Disordered" evidence="1">
    <location>
        <begin position="1"/>
        <end position="371"/>
    </location>
</feature>
<dbReference type="RefSeq" id="XP_033662293.1">
    <property type="nucleotide sequence ID" value="XM_033818427.1"/>
</dbReference>
<feature type="compositionally biased region" description="Basic and acidic residues" evidence="1">
    <location>
        <begin position="34"/>
        <end position="60"/>
    </location>
</feature>
<dbReference type="AlphaFoldDB" id="A0A6A6C2R6"/>
<feature type="compositionally biased region" description="Basic and acidic residues" evidence="1">
    <location>
        <begin position="128"/>
        <end position="150"/>
    </location>
</feature>
<evidence type="ECO:0000313" key="3">
    <source>
        <dbReference type="Proteomes" id="UP000799537"/>
    </source>
</evidence>
<organism evidence="2 3">
    <name type="scientific">Zasmidium cellare ATCC 36951</name>
    <dbReference type="NCBI Taxonomy" id="1080233"/>
    <lineage>
        <taxon>Eukaryota</taxon>
        <taxon>Fungi</taxon>
        <taxon>Dikarya</taxon>
        <taxon>Ascomycota</taxon>
        <taxon>Pezizomycotina</taxon>
        <taxon>Dothideomycetes</taxon>
        <taxon>Dothideomycetidae</taxon>
        <taxon>Mycosphaerellales</taxon>
        <taxon>Mycosphaerellaceae</taxon>
        <taxon>Zasmidium</taxon>
    </lineage>
</organism>